<feature type="region of interest" description="Disordered" evidence="1">
    <location>
        <begin position="60"/>
        <end position="84"/>
    </location>
</feature>
<dbReference type="PROSITE" id="PS50042">
    <property type="entry name" value="CNMP_BINDING_3"/>
    <property type="match status" value="1"/>
</dbReference>
<feature type="compositionally biased region" description="Low complexity" evidence="1">
    <location>
        <begin position="16"/>
        <end position="30"/>
    </location>
</feature>
<dbReference type="SUPFAM" id="SSF46785">
    <property type="entry name" value="Winged helix' DNA-binding domain"/>
    <property type="match status" value="1"/>
</dbReference>
<name>A0A6L3VFE5_9ACTN</name>
<dbReference type="PANTHER" id="PTHR24567:SF74">
    <property type="entry name" value="HTH-TYPE TRANSCRIPTIONAL REGULATOR ARCR"/>
    <property type="match status" value="1"/>
</dbReference>
<organism evidence="3 4">
    <name type="scientific">Actinomadura montaniterrae</name>
    <dbReference type="NCBI Taxonomy" id="1803903"/>
    <lineage>
        <taxon>Bacteria</taxon>
        <taxon>Bacillati</taxon>
        <taxon>Actinomycetota</taxon>
        <taxon>Actinomycetes</taxon>
        <taxon>Streptosporangiales</taxon>
        <taxon>Thermomonosporaceae</taxon>
        <taxon>Actinomadura</taxon>
    </lineage>
</organism>
<proteinExistence type="predicted"/>
<protein>
    <submittedName>
        <fullName evidence="3">Crp/Fnr family transcriptional regulator</fullName>
    </submittedName>
</protein>
<dbReference type="InterPro" id="IPR036388">
    <property type="entry name" value="WH-like_DNA-bd_sf"/>
</dbReference>
<evidence type="ECO:0000313" key="4">
    <source>
        <dbReference type="Proteomes" id="UP000483004"/>
    </source>
</evidence>
<feature type="compositionally biased region" description="Basic and acidic residues" evidence="1">
    <location>
        <begin position="63"/>
        <end position="73"/>
    </location>
</feature>
<dbReference type="SUPFAM" id="SSF51206">
    <property type="entry name" value="cAMP-binding domain-like"/>
    <property type="match status" value="1"/>
</dbReference>
<gene>
    <name evidence="3" type="ORF">F9B16_45990</name>
</gene>
<dbReference type="EMBL" id="WBMR01000296">
    <property type="protein sequence ID" value="KAB2361047.1"/>
    <property type="molecule type" value="Genomic_DNA"/>
</dbReference>
<dbReference type="CDD" id="cd00038">
    <property type="entry name" value="CAP_ED"/>
    <property type="match status" value="1"/>
</dbReference>
<evidence type="ECO:0000259" key="2">
    <source>
        <dbReference type="PROSITE" id="PS50042"/>
    </source>
</evidence>
<dbReference type="InterPro" id="IPR018490">
    <property type="entry name" value="cNMP-bd_dom_sf"/>
</dbReference>
<comment type="caution">
    <text evidence="3">The sequence shown here is derived from an EMBL/GenBank/DDBJ whole genome shotgun (WGS) entry which is preliminary data.</text>
</comment>
<dbReference type="PANTHER" id="PTHR24567">
    <property type="entry name" value="CRP FAMILY TRANSCRIPTIONAL REGULATORY PROTEIN"/>
    <property type="match status" value="1"/>
</dbReference>
<sequence length="317" mass="33918">MVAGGPRSSCRRSRGGRSATRPARRTAPGGSWRWTSGSPRTGRLTCDELRGPSACRRVHWTRAPREARPRGGEPRPVPRGGEMASAPFWDALPAAAREALRRTGAPAVIRPGAFLTREHTRASQVFVLRTGAVKVWADRDGEIAILDVLGPGDLVGELEAADGGVRHASVEALTRVEALVLPADRFRGVLDAHPGSAWAVAAVVAERLRDANELRMAHFPDEAERRLASRLLRLAARFGTPLKEERADGVAAPDDAVRIEVPVSQQDLGRWAGMGRRKVAQLLASDPLRGGVTVARGTITVRSVAVLRLLAGGDDPG</sequence>
<dbReference type="Proteomes" id="UP000483004">
    <property type="component" value="Unassembled WGS sequence"/>
</dbReference>
<dbReference type="InterPro" id="IPR036390">
    <property type="entry name" value="WH_DNA-bd_sf"/>
</dbReference>
<dbReference type="InterPro" id="IPR050397">
    <property type="entry name" value="Env_Response_Regulators"/>
</dbReference>
<feature type="region of interest" description="Disordered" evidence="1">
    <location>
        <begin position="1"/>
        <end position="48"/>
    </location>
</feature>
<dbReference type="Gene3D" id="2.60.120.10">
    <property type="entry name" value="Jelly Rolls"/>
    <property type="match status" value="1"/>
</dbReference>
<dbReference type="AlphaFoldDB" id="A0A6L3VFE5"/>
<evidence type="ECO:0000313" key="3">
    <source>
        <dbReference type="EMBL" id="KAB2361047.1"/>
    </source>
</evidence>
<dbReference type="InterPro" id="IPR014710">
    <property type="entry name" value="RmlC-like_jellyroll"/>
</dbReference>
<dbReference type="GO" id="GO:0003700">
    <property type="term" value="F:DNA-binding transcription factor activity"/>
    <property type="evidence" value="ECO:0007669"/>
    <property type="project" value="TreeGrafter"/>
</dbReference>
<reference evidence="3 4" key="1">
    <citation type="submission" date="2019-09" db="EMBL/GenBank/DDBJ databases">
        <title>Actinomadura physcomitrii sp. nov., a novel actinomycete isolated from moss [Physcomitrium sphaericum (Ludw) Fuernr].</title>
        <authorList>
            <person name="Liu C."/>
            <person name="Zhuang X."/>
        </authorList>
    </citation>
    <scope>NUCLEOTIDE SEQUENCE [LARGE SCALE GENOMIC DNA]</scope>
    <source>
        <strain evidence="3 4">CYP1-1B</strain>
    </source>
</reference>
<feature type="domain" description="Cyclic nucleotide-binding" evidence="2">
    <location>
        <begin position="88"/>
        <end position="190"/>
    </location>
</feature>
<accession>A0A6L3VFE5</accession>
<dbReference type="Gene3D" id="1.10.10.10">
    <property type="entry name" value="Winged helix-like DNA-binding domain superfamily/Winged helix DNA-binding domain"/>
    <property type="match status" value="1"/>
</dbReference>
<keyword evidence="4" id="KW-1185">Reference proteome</keyword>
<evidence type="ECO:0000256" key="1">
    <source>
        <dbReference type="SAM" id="MobiDB-lite"/>
    </source>
</evidence>
<dbReference type="InterPro" id="IPR000595">
    <property type="entry name" value="cNMP-bd_dom"/>
</dbReference>
<dbReference type="SMART" id="SM00100">
    <property type="entry name" value="cNMP"/>
    <property type="match status" value="1"/>
</dbReference>
<dbReference type="OrthoDB" id="41390at2"/>
<dbReference type="GO" id="GO:0005829">
    <property type="term" value="C:cytosol"/>
    <property type="evidence" value="ECO:0007669"/>
    <property type="project" value="TreeGrafter"/>
</dbReference>
<dbReference type="Pfam" id="PF00027">
    <property type="entry name" value="cNMP_binding"/>
    <property type="match status" value="1"/>
</dbReference>